<dbReference type="SUPFAM" id="SSF56784">
    <property type="entry name" value="HAD-like"/>
    <property type="match status" value="1"/>
</dbReference>
<comment type="caution">
    <text evidence="3">The sequence shown here is derived from an EMBL/GenBank/DDBJ whole genome shotgun (WGS) entry which is preliminary data.</text>
</comment>
<dbReference type="InterPro" id="IPR019236">
    <property type="entry name" value="APP1_cat"/>
</dbReference>
<reference evidence="3 4" key="1">
    <citation type="submission" date="2015-04" db="EMBL/GenBank/DDBJ databases">
        <authorList>
            <person name="Heijne W.H."/>
            <person name="Fedorova N.D."/>
            <person name="Nierman W.C."/>
            <person name="Vollebregt A.W."/>
            <person name="Zhao Z."/>
            <person name="Wu L."/>
            <person name="Kumar M."/>
            <person name="Stam H."/>
            <person name="van den Berg M.A."/>
            <person name="Pel H.J."/>
        </authorList>
    </citation>
    <scope>NUCLEOTIDE SEQUENCE [LARGE SCALE GENOMIC DNA]</scope>
    <source>
        <strain evidence="3 4">CBS 393.64</strain>
    </source>
</reference>
<evidence type="ECO:0000256" key="1">
    <source>
        <dbReference type="SAM" id="MobiDB-lite"/>
    </source>
</evidence>
<feature type="compositionally biased region" description="Basic and acidic residues" evidence="1">
    <location>
        <begin position="108"/>
        <end position="119"/>
    </location>
</feature>
<dbReference type="EMBL" id="LASV01000050">
    <property type="protein sequence ID" value="KKA24709.1"/>
    <property type="molecule type" value="Genomic_DNA"/>
</dbReference>
<feature type="compositionally biased region" description="Low complexity" evidence="1">
    <location>
        <begin position="731"/>
        <end position="744"/>
    </location>
</feature>
<feature type="compositionally biased region" description="Polar residues" evidence="1">
    <location>
        <begin position="578"/>
        <end position="594"/>
    </location>
</feature>
<dbReference type="PIRSF" id="PIRSF037464">
    <property type="entry name" value="UCP037464_APP1"/>
    <property type="match status" value="1"/>
</dbReference>
<sequence>MAKSGSTESGMRWGSSDEPGREWGARRRKVYGYLKAANELRQIYASQWSQRNRQDSYDGESFDVPGAFPDVDIARSGDEEMVLFPSYTRRHVRKKRPGTSCQLQRKPGTNEDIERPRSPGDLEYWKQEWEKYEDDNASVDVDVRGWIYTPQHGPMSRKHRLLIALARKLSGIPAPGTSSNSSPLSGQLGPQQASSKREDEDVAREAQSIINRAEQEADPAWKGGHFRGQDGQQGSDAVSRTDSTSSLGKDELSVANARLMERLRPFMANPLVGTPVTMFFFNDKESLARTTTTDDAGHFSFRASLEFVPTHVRVIASESLSATEEVQIIEPKGVSLISDIDDTIKHTAITSGAKEMFRNTFVRELEDLTIPGIKEWYTKMANMGVRMHYVSNSPWQLYPLLKRYFTLAGLPPGSFHLKQYSGMLQGIFEPTAERKRGALEKIMADFPERKFILVGDSGEADLEVYTDLVLANPGRVLAVFIRDITTPEKKGFFDQSFDHNSVSRPSPRTAPVKNDSDAVENRPALPPRRPVEQQSNSTSADARTLDNTDLISLMESGNETDQNPDSANRKCPPVKPSKPTTLRTTSADPATQSKSNDEEGSSTVPQKEIIRRKPAPPLPSKPRSLSIPRPDPSAERPPPLPARPKPNPATDSPASSALQSAKNEPSQPAESYTGAVKNMISTAYNSLPSTAREYLSSRSNTPNDSGTESQPGEERRTRSQRPPPPVPPPRRSNTAASTASSASAGPETRRGPTSNANAASHDRVLKPSSSSSSLSARGSASASSRPVPSRTNTNTSTTSATTTNNNNDYDSGLTYHDPSDGSPQPAAPLPNKREELWRRRWERAQAVLDEHGVILACWRVGSDVEDIAVWLVEEAQKRE</sequence>
<feature type="compositionally biased region" description="Pro residues" evidence="1">
    <location>
        <begin position="721"/>
        <end position="730"/>
    </location>
</feature>
<dbReference type="PANTHER" id="PTHR28208:SF3">
    <property type="entry name" value="PHOSPHATIDATE PHOSPHATASE APP1"/>
    <property type="match status" value="1"/>
</dbReference>
<feature type="region of interest" description="Disordered" evidence="1">
    <location>
        <begin position="97"/>
        <end position="119"/>
    </location>
</feature>
<proteinExistence type="predicted"/>
<feature type="compositionally biased region" description="Polar residues" evidence="1">
    <location>
        <begin position="532"/>
        <end position="566"/>
    </location>
</feature>
<dbReference type="Proteomes" id="UP000053958">
    <property type="component" value="Unassembled WGS sequence"/>
</dbReference>
<feature type="region of interest" description="Disordered" evidence="1">
    <location>
        <begin position="492"/>
        <end position="674"/>
    </location>
</feature>
<dbReference type="GO" id="GO:0030479">
    <property type="term" value="C:actin cortical patch"/>
    <property type="evidence" value="ECO:0007669"/>
    <property type="project" value="TreeGrafter"/>
</dbReference>
<protein>
    <submittedName>
        <fullName evidence="3">Actin cytoskeleton organization protein App1</fullName>
    </submittedName>
</protein>
<evidence type="ECO:0000313" key="3">
    <source>
        <dbReference type="EMBL" id="KKA24709.1"/>
    </source>
</evidence>
<feature type="compositionally biased region" description="Polar residues" evidence="1">
    <location>
        <begin position="696"/>
        <end position="710"/>
    </location>
</feature>
<feature type="region of interest" description="Disordered" evidence="1">
    <location>
        <begin position="173"/>
        <end position="249"/>
    </location>
</feature>
<dbReference type="GeneID" id="25313609"/>
<dbReference type="InterPro" id="IPR052935">
    <property type="entry name" value="Mg2+_PAP"/>
</dbReference>
<dbReference type="RefSeq" id="XP_013331321.1">
    <property type="nucleotide sequence ID" value="XM_013475867.1"/>
</dbReference>
<dbReference type="PANTHER" id="PTHR28208">
    <property type="entry name" value="PHOSPHATIDATE PHOSPHATASE APP1"/>
    <property type="match status" value="1"/>
</dbReference>
<keyword evidence="4" id="KW-1185">Reference proteome</keyword>
<dbReference type="GO" id="GO:0008195">
    <property type="term" value="F:phosphatidate phosphatase activity"/>
    <property type="evidence" value="ECO:0007669"/>
    <property type="project" value="InterPro"/>
</dbReference>
<gene>
    <name evidence="3" type="ORF">T310_1258</name>
</gene>
<feature type="compositionally biased region" description="Polar residues" evidence="1">
    <location>
        <begin position="650"/>
        <end position="670"/>
    </location>
</feature>
<name>A0A0F4Z2H3_RASE3</name>
<feature type="region of interest" description="Disordered" evidence="1">
    <location>
        <begin position="1"/>
        <end position="22"/>
    </location>
</feature>
<dbReference type="AlphaFoldDB" id="A0A0F4Z2H3"/>
<feature type="compositionally biased region" description="Pro residues" evidence="1">
    <location>
        <begin position="629"/>
        <end position="647"/>
    </location>
</feature>
<dbReference type="InterPro" id="IPR036412">
    <property type="entry name" value="HAD-like_sf"/>
</dbReference>
<accession>A0A0F4Z2H3</accession>
<feature type="compositionally biased region" description="Polar residues" evidence="1">
    <location>
        <begin position="176"/>
        <end position="194"/>
    </location>
</feature>
<dbReference type="Pfam" id="PF09949">
    <property type="entry name" value="APP1_cat"/>
    <property type="match status" value="1"/>
</dbReference>
<organism evidence="3 4">
    <name type="scientific">Rasamsonia emersonii (strain ATCC 16479 / CBS 393.64 / IMI 116815)</name>
    <dbReference type="NCBI Taxonomy" id="1408163"/>
    <lineage>
        <taxon>Eukaryota</taxon>
        <taxon>Fungi</taxon>
        <taxon>Dikarya</taxon>
        <taxon>Ascomycota</taxon>
        <taxon>Pezizomycotina</taxon>
        <taxon>Eurotiomycetes</taxon>
        <taxon>Eurotiomycetidae</taxon>
        <taxon>Eurotiales</taxon>
        <taxon>Trichocomaceae</taxon>
        <taxon>Rasamsonia</taxon>
    </lineage>
</organism>
<evidence type="ECO:0000313" key="4">
    <source>
        <dbReference type="Proteomes" id="UP000053958"/>
    </source>
</evidence>
<feature type="domain" description="Phosphatidate phosphatase APP1 catalytic" evidence="2">
    <location>
        <begin position="334"/>
        <end position="483"/>
    </location>
</feature>
<feature type="region of interest" description="Disordered" evidence="1">
    <location>
        <begin position="690"/>
        <end position="830"/>
    </location>
</feature>
<evidence type="ECO:0000259" key="2">
    <source>
        <dbReference type="Pfam" id="PF09949"/>
    </source>
</evidence>
<feature type="compositionally biased region" description="Low complexity" evidence="1">
    <location>
        <begin position="767"/>
        <end position="807"/>
    </location>
</feature>
<dbReference type="STRING" id="1408163.A0A0F4Z2H3"/>
<feature type="compositionally biased region" description="Polar residues" evidence="1">
    <location>
        <begin position="230"/>
        <end position="247"/>
    </location>
</feature>
<dbReference type="OrthoDB" id="2117591at2759"/>
<dbReference type="InterPro" id="IPR017210">
    <property type="entry name" value="APP1"/>
</dbReference>